<comment type="caution">
    <text evidence="8">The sequence shown here is derived from an EMBL/GenBank/DDBJ whole genome shotgun (WGS) entry which is preliminary data.</text>
</comment>
<proteinExistence type="predicted"/>
<keyword evidence="4 6" id="KW-0472">Membrane</keyword>
<protein>
    <recommendedName>
        <fullName evidence="7">MARVEL domain-containing protein</fullName>
    </recommendedName>
</protein>
<reference evidence="8 9" key="1">
    <citation type="journal article" date="2021" name="DNA Res.">
        <title>Genome analysis of Candida subhashii reveals its hybrid nature and dual mitochondrial genome conformations.</title>
        <authorList>
            <person name="Mixao V."/>
            <person name="Hegedusova E."/>
            <person name="Saus E."/>
            <person name="Pryszcz L.P."/>
            <person name="Cillingova A."/>
            <person name="Nosek J."/>
            <person name="Gabaldon T."/>
        </authorList>
    </citation>
    <scope>NUCLEOTIDE SEQUENCE [LARGE SCALE GENOMIC DNA]</scope>
    <source>
        <strain evidence="8 9">CBS 10753</strain>
    </source>
</reference>
<dbReference type="OrthoDB" id="2117453at2759"/>
<evidence type="ECO:0000256" key="2">
    <source>
        <dbReference type="ARBA" id="ARBA00022692"/>
    </source>
</evidence>
<feature type="transmembrane region" description="Helical" evidence="6">
    <location>
        <begin position="9"/>
        <end position="30"/>
    </location>
</feature>
<keyword evidence="2 6" id="KW-0812">Transmembrane</keyword>
<dbReference type="AlphaFoldDB" id="A0A8J5QTF1"/>
<dbReference type="RefSeq" id="XP_049265039.1">
    <property type="nucleotide sequence ID" value="XM_049405366.1"/>
</dbReference>
<dbReference type="PANTHER" id="PTHR37451:SF1">
    <property type="entry name" value="MARVEL DOMAIN-CONTAINING PROTEIN"/>
    <property type="match status" value="1"/>
</dbReference>
<feature type="transmembrane region" description="Helical" evidence="6">
    <location>
        <begin position="73"/>
        <end position="93"/>
    </location>
</feature>
<keyword evidence="3 6" id="KW-1133">Transmembrane helix</keyword>
<dbReference type="InterPro" id="IPR008253">
    <property type="entry name" value="Marvel"/>
</dbReference>
<feature type="region of interest" description="Disordered" evidence="5">
    <location>
        <begin position="191"/>
        <end position="245"/>
    </location>
</feature>
<name>A0A8J5QTF1_9ASCO</name>
<gene>
    <name evidence="8" type="ORF">J8A68_001689</name>
</gene>
<evidence type="ECO:0000256" key="6">
    <source>
        <dbReference type="SAM" id="Phobius"/>
    </source>
</evidence>
<organism evidence="8 9">
    <name type="scientific">[Candida] subhashii</name>
    <dbReference type="NCBI Taxonomy" id="561895"/>
    <lineage>
        <taxon>Eukaryota</taxon>
        <taxon>Fungi</taxon>
        <taxon>Dikarya</taxon>
        <taxon>Ascomycota</taxon>
        <taxon>Saccharomycotina</taxon>
        <taxon>Pichiomycetes</taxon>
        <taxon>Debaryomycetaceae</taxon>
        <taxon>Spathaspora</taxon>
    </lineage>
</organism>
<evidence type="ECO:0000256" key="4">
    <source>
        <dbReference type="ARBA" id="ARBA00023136"/>
    </source>
</evidence>
<dbReference type="EMBL" id="JAGSYN010000064">
    <property type="protein sequence ID" value="KAG7664807.1"/>
    <property type="molecule type" value="Genomic_DNA"/>
</dbReference>
<dbReference type="GeneID" id="73468490"/>
<dbReference type="Proteomes" id="UP000694255">
    <property type="component" value="Unassembled WGS sequence"/>
</dbReference>
<accession>A0A8J5QTF1</accession>
<feature type="transmembrane region" description="Helical" evidence="6">
    <location>
        <begin position="124"/>
        <end position="143"/>
    </location>
</feature>
<evidence type="ECO:0000313" key="8">
    <source>
        <dbReference type="EMBL" id="KAG7664807.1"/>
    </source>
</evidence>
<dbReference type="GO" id="GO:0016020">
    <property type="term" value="C:membrane"/>
    <property type="evidence" value="ECO:0007669"/>
    <property type="project" value="UniProtKB-SubCell"/>
</dbReference>
<feature type="domain" description="MARVEL" evidence="7">
    <location>
        <begin position="7"/>
        <end position="135"/>
    </location>
</feature>
<evidence type="ECO:0000259" key="7">
    <source>
        <dbReference type="Pfam" id="PF01284"/>
    </source>
</evidence>
<evidence type="ECO:0000313" key="9">
    <source>
        <dbReference type="Proteomes" id="UP000694255"/>
    </source>
</evidence>
<evidence type="ECO:0000256" key="1">
    <source>
        <dbReference type="ARBA" id="ARBA00004141"/>
    </source>
</evidence>
<evidence type="ECO:0000256" key="3">
    <source>
        <dbReference type="ARBA" id="ARBA00022989"/>
    </source>
</evidence>
<dbReference type="Pfam" id="PF01284">
    <property type="entry name" value="MARVEL"/>
    <property type="match status" value="1"/>
</dbReference>
<dbReference type="PANTHER" id="PTHR37451">
    <property type="entry name" value="MARVEL DOMAIN"/>
    <property type="match status" value="1"/>
</dbReference>
<feature type="transmembrane region" description="Helical" evidence="6">
    <location>
        <begin position="42"/>
        <end position="66"/>
    </location>
</feature>
<keyword evidence="9" id="KW-1185">Reference proteome</keyword>
<comment type="subcellular location">
    <subcellularLocation>
        <location evidence="1">Membrane</location>
        <topology evidence="1">Multi-pass membrane protein</topology>
    </subcellularLocation>
</comment>
<evidence type="ECO:0000256" key="5">
    <source>
        <dbReference type="SAM" id="MobiDB-lite"/>
    </source>
</evidence>
<feature type="compositionally biased region" description="Basic and acidic residues" evidence="5">
    <location>
        <begin position="207"/>
        <end position="229"/>
    </location>
</feature>
<sequence>MEGKELITYCIRGCESVFCIITLGLSAGLLNDVGGNVDRVTFALVTSILNILYFGYIGGIMPYVTVEQSPSSVIFASEIILAIFYLAAMGAIADITPTTSCSFFGFHNDDTICSLLKALIPFTLFNWLLFSGSFTLFLVYSFIPEMQTYGFAHTFKFTTYQWGAIWSDYSQAACKPIGGVANKEAGVAGAGEGAAVGDEEANVGVHSTDEEARENKYPEHTDESDHNPNDEANYNPNIEAVPAPR</sequence>